<dbReference type="Proteomes" id="UP001335720">
    <property type="component" value="Chromosome"/>
</dbReference>
<feature type="domain" description="M23ase beta-sheet core" evidence="3">
    <location>
        <begin position="299"/>
        <end position="340"/>
    </location>
</feature>
<evidence type="ECO:0000256" key="2">
    <source>
        <dbReference type="SAM" id="MobiDB-lite"/>
    </source>
</evidence>
<protein>
    <submittedName>
        <fullName evidence="4">Peptidase</fullName>
    </submittedName>
</protein>
<evidence type="ECO:0000256" key="1">
    <source>
        <dbReference type="SAM" id="Coils"/>
    </source>
</evidence>
<dbReference type="Pfam" id="PF01551">
    <property type="entry name" value="Peptidase_M23"/>
    <property type="match status" value="2"/>
</dbReference>
<dbReference type="EMBL" id="AP027925">
    <property type="protein sequence ID" value="BED92828.1"/>
    <property type="molecule type" value="Genomic_DNA"/>
</dbReference>
<dbReference type="KEGG" id="ptrh:RsTaC01_0716"/>
<accession>A0AA48I9Z2</accession>
<organism evidence="4">
    <name type="scientific">Candidatus Paraimprobicoccus trichonymphae</name>
    <dbReference type="NCBI Taxonomy" id="3033793"/>
    <lineage>
        <taxon>Bacteria</taxon>
        <taxon>Bacillati</taxon>
        <taxon>Bacillota</taxon>
        <taxon>Clostridia</taxon>
        <taxon>Candidatus Paraimprobicoccus</taxon>
    </lineage>
</organism>
<dbReference type="GO" id="GO:0004222">
    <property type="term" value="F:metalloendopeptidase activity"/>
    <property type="evidence" value="ECO:0007669"/>
    <property type="project" value="TreeGrafter"/>
</dbReference>
<dbReference type="InterPro" id="IPR011055">
    <property type="entry name" value="Dup_hybrid_motif"/>
</dbReference>
<dbReference type="Gene3D" id="2.70.70.10">
    <property type="entry name" value="Glucose Permease (Domain IIA)"/>
    <property type="match status" value="2"/>
</dbReference>
<dbReference type="InterPro" id="IPR050570">
    <property type="entry name" value="Cell_wall_metabolism_enzyme"/>
</dbReference>
<dbReference type="InterPro" id="IPR016047">
    <property type="entry name" value="M23ase_b-sheet_dom"/>
</dbReference>
<feature type="region of interest" description="Disordered" evidence="2">
    <location>
        <begin position="263"/>
        <end position="295"/>
    </location>
</feature>
<evidence type="ECO:0000259" key="3">
    <source>
        <dbReference type="Pfam" id="PF01551"/>
    </source>
</evidence>
<name>A0AA48I9Z2_9FIRM</name>
<dbReference type="CDD" id="cd12797">
    <property type="entry name" value="M23_peptidase"/>
    <property type="match status" value="2"/>
</dbReference>
<dbReference type="Gene3D" id="6.10.250.3150">
    <property type="match status" value="1"/>
</dbReference>
<sequence>MLLGNKQKKISICIFSLSLFLSNLCPVNSNPNILQKDKERINQEQTKLKEEVQKIEGTISKEVSERDSIRKEIKESKQKIDFSNQQEFKLNIEITKLQREIEELNLRVKKKLDSLKSALSKIYKSNEVRPIDIVLNVSKFEDWIDKMGIAKQVNESVSIQIVALTSDMKSLEEKKHLIKIKSADLNKEIEKLNREKIHLQKLIDKKNKIIDEKNISKKKAQQEIDENSEEIKKIQQKIDEYYREQEERIRQQKLLEEKQRKAQEEQKKVQNKKTTQEQVKVKNQKNPPKLNQDNNYGSTTICAGSHVRTGQLIGYVGSTGHSTGPHLHFEIRRNGVRIDPGGLSNFNMYNLIDSPILYVTSGFTDKINRSSQHCAIDLAGPRVYGSKVFAFGSGVVIHAGPLGGYGNLIIIIQNDGLVAYYGHLSGFARV</sequence>
<reference evidence="4" key="1">
    <citation type="journal article" date="2023" name="ISME J.">
        <title>Emergence of putative energy parasites within Clostridia revealed by genome analysis of a novel endosymbiotic clade.</title>
        <authorList>
            <person name="Takahashi K."/>
            <person name="Kuwahara H."/>
            <person name="Horikawa Y."/>
            <person name="Izawa K."/>
            <person name="Kato D."/>
            <person name="Inagaki T."/>
            <person name="Yuki M."/>
            <person name="Ohkuma M."/>
            <person name="Hongoh Y."/>
        </authorList>
    </citation>
    <scope>NUCLEOTIDE SEQUENCE</scope>
    <source>
        <strain evidence="4">RsTa-C01</strain>
    </source>
</reference>
<dbReference type="PANTHER" id="PTHR21666:SF270">
    <property type="entry name" value="MUREIN HYDROLASE ACTIVATOR ENVC"/>
    <property type="match status" value="1"/>
</dbReference>
<proteinExistence type="predicted"/>
<feature type="domain" description="M23ase beta-sheet core" evidence="3">
    <location>
        <begin position="372"/>
        <end position="427"/>
    </location>
</feature>
<dbReference type="PANTHER" id="PTHR21666">
    <property type="entry name" value="PEPTIDASE-RELATED"/>
    <property type="match status" value="1"/>
</dbReference>
<dbReference type="SUPFAM" id="SSF51261">
    <property type="entry name" value="Duplicated hybrid motif"/>
    <property type="match status" value="2"/>
</dbReference>
<dbReference type="AlphaFoldDB" id="A0AA48I9Z2"/>
<feature type="compositionally biased region" description="Polar residues" evidence="2">
    <location>
        <begin position="284"/>
        <end position="295"/>
    </location>
</feature>
<feature type="coiled-coil region" evidence="1">
    <location>
        <begin position="34"/>
        <end position="114"/>
    </location>
</feature>
<gene>
    <name evidence="4" type="ORF">RsTaC01_0716</name>
</gene>
<evidence type="ECO:0000313" key="4">
    <source>
        <dbReference type="EMBL" id="BED92828.1"/>
    </source>
</evidence>
<keyword evidence="1" id="KW-0175">Coiled coil</keyword>